<name>A0A1D2NH21_ORCCI</name>
<protein>
    <recommendedName>
        <fullName evidence="3">DET1</fullName>
    </recommendedName>
</protein>
<dbReference type="GO" id="GO:0031461">
    <property type="term" value="C:cullin-RING ubiquitin ligase complex"/>
    <property type="evidence" value="ECO:0007669"/>
    <property type="project" value="TreeGrafter"/>
</dbReference>
<dbReference type="OMA" id="ITPCLTI"/>
<sequence>MDFPRYIDNPVILYDEGSGGAKPKGLKIPRLQSQNIVSRLCGREVWGEYRRVGTEKYLQRSMYQSIYPNFTVTQVDKPPCFLRKFTPDGKHFIAFSSDQMSIEVYYFKGPQAANDLFAEKGAQWLEMIKNTDAATKKGLGKKQQATLDEQRANLGFSDTYGKGFADHISSEDRDTMSHEIRRKMFETFFKLKFRISVAPQGEQLNRECSLFTEDYKYMIVGSATYIQEEHAHNVHYFDTYRNNESVDPNLRYPLEDYSIHLVDIQHGVLSDTKTFKTDKIFLSHNQGMYLYNNKLAILSIQHQTIHIFHVEDGRFWEVQTIGRFCHEDDELLFSQVHQFINVRPKEEAFLNSLKHRLLTHVFKKAYTDAYESDELDMSKLSRFYQYYEQLKKLRIWKMQLLDEDHLLLKYSSEDVVTLKCSEPNSQHCLFVFYNIPRTEVLAVYENTSECLVDLFEAFADNFRNNFLTADARYSSSPSNSIYSKQIHQKFRNTITSARFGGPTEATKRILAQLPISAQSFSASPYLDQALFSYDDHRVSAMERPKACGENPISRFYGRDSMVYKFQLHAGILSKGSSPSGRRLVAFTFHPSAPFAISVQRAANTEYLAHFHLRLDPFSVMPL</sequence>
<organism evidence="1 2">
    <name type="scientific">Orchesella cincta</name>
    <name type="common">Springtail</name>
    <name type="synonym">Podura cincta</name>
    <dbReference type="NCBI Taxonomy" id="48709"/>
    <lineage>
        <taxon>Eukaryota</taxon>
        <taxon>Metazoa</taxon>
        <taxon>Ecdysozoa</taxon>
        <taxon>Arthropoda</taxon>
        <taxon>Hexapoda</taxon>
        <taxon>Collembola</taxon>
        <taxon>Entomobryomorpha</taxon>
        <taxon>Entomobryoidea</taxon>
        <taxon>Orchesellidae</taxon>
        <taxon>Orchesellinae</taxon>
        <taxon>Orchesella</taxon>
    </lineage>
</organism>
<reference evidence="1 2" key="1">
    <citation type="journal article" date="2016" name="Genome Biol. Evol.">
        <title>Gene Family Evolution Reflects Adaptation to Soil Environmental Stressors in the Genome of the Collembolan Orchesella cincta.</title>
        <authorList>
            <person name="Faddeeva-Vakhrusheva A."/>
            <person name="Derks M.F."/>
            <person name="Anvar S.Y."/>
            <person name="Agamennone V."/>
            <person name="Suring W."/>
            <person name="Smit S."/>
            <person name="van Straalen N.M."/>
            <person name="Roelofs D."/>
        </authorList>
    </citation>
    <scope>NUCLEOTIDE SEQUENCE [LARGE SCALE GENOMIC DNA]</scope>
    <source>
        <tissue evidence="1">Mixed pool</tissue>
    </source>
</reference>
<dbReference type="PANTHER" id="PTHR13374">
    <property type="entry name" value="DET1 HOMOLOG DE-ETIOLATED-1 HOMOLOG"/>
    <property type="match status" value="1"/>
</dbReference>
<dbReference type="GO" id="GO:0005634">
    <property type="term" value="C:nucleus"/>
    <property type="evidence" value="ECO:0007669"/>
    <property type="project" value="TreeGrafter"/>
</dbReference>
<dbReference type="GO" id="GO:0032436">
    <property type="term" value="P:positive regulation of proteasomal ubiquitin-dependent protein catabolic process"/>
    <property type="evidence" value="ECO:0007669"/>
    <property type="project" value="TreeGrafter"/>
</dbReference>
<gene>
    <name evidence="1" type="ORF">Ocin01_02133</name>
</gene>
<dbReference type="Proteomes" id="UP000094527">
    <property type="component" value="Unassembled WGS sequence"/>
</dbReference>
<dbReference type="GO" id="GO:0031625">
    <property type="term" value="F:ubiquitin protein ligase binding"/>
    <property type="evidence" value="ECO:0007669"/>
    <property type="project" value="TreeGrafter"/>
</dbReference>
<evidence type="ECO:0000313" key="2">
    <source>
        <dbReference type="Proteomes" id="UP000094527"/>
    </source>
</evidence>
<dbReference type="PANTHER" id="PTHR13374:SF3">
    <property type="entry name" value="DET1 HOMOLOG"/>
    <property type="match status" value="1"/>
</dbReference>
<accession>A0A1D2NH21</accession>
<dbReference type="InterPro" id="IPR019138">
    <property type="entry name" value="De-etiolated_protein_1_Det1"/>
</dbReference>
<evidence type="ECO:0000313" key="1">
    <source>
        <dbReference type="EMBL" id="ODN04539.1"/>
    </source>
</evidence>
<dbReference type="OrthoDB" id="18339at2759"/>
<dbReference type="AlphaFoldDB" id="A0A1D2NH21"/>
<dbReference type="STRING" id="48709.A0A1D2NH21"/>
<keyword evidence="2" id="KW-1185">Reference proteome</keyword>
<dbReference type="GO" id="GO:0016567">
    <property type="term" value="P:protein ubiquitination"/>
    <property type="evidence" value="ECO:0007669"/>
    <property type="project" value="TreeGrafter"/>
</dbReference>
<dbReference type="GO" id="GO:1990756">
    <property type="term" value="F:ubiquitin-like ligase-substrate adaptor activity"/>
    <property type="evidence" value="ECO:0007669"/>
    <property type="project" value="TreeGrafter"/>
</dbReference>
<dbReference type="Pfam" id="PF09737">
    <property type="entry name" value="Det1"/>
    <property type="match status" value="1"/>
</dbReference>
<comment type="caution">
    <text evidence="1">The sequence shown here is derived from an EMBL/GenBank/DDBJ whole genome shotgun (WGS) entry which is preliminary data.</text>
</comment>
<proteinExistence type="predicted"/>
<evidence type="ECO:0008006" key="3">
    <source>
        <dbReference type="Google" id="ProtNLM"/>
    </source>
</evidence>
<dbReference type="EMBL" id="LJIJ01000041">
    <property type="protein sequence ID" value="ODN04539.1"/>
    <property type="molecule type" value="Genomic_DNA"/>
</dbReference>